<accession>A0A815BQI2</accession>
<organism evidence="2 4">
    <name type="scientific">Didymodactylos carnosus</name>
    <dbReference type="NCBI Taxonomy" id="1234261"/>
    <lineage>
        <taxon>Eukaryota</taxon>
        <taxon>Metazoa</taxon>
        <taxon>Spiralia</taxon>
        <taxon>Gnathifera</taxon>
        <taxon>Rotifera</taxon>
        <taxon>Eurotatoria</taxon>
        <taxon>Bdelloidea</taxon>
        <taxon>Philodinida</taxon>
        <taxon>Philodinidae</taxon>
        <taxon>Didymodactylos</taxon>
    </lineage>
</organism>
<sequence length="198" mass="23513">MYSIPLLLTSFLFLSIIVLNLCFILYHTDSEFQQHNNCLYFYGRPFIKINSILENKLIQLIPFCIRSNELLIVEDDKDQQIIRGVQYTFEELRRLNITGKDLLDWFIPIDLIDKYEIYLEFNLIHMTPLFVYNCTKPWFGTLCQFTFNSNSSSFNDIIKTRFGKHSYEAACYTNMKCNHSVNFCLDWREICDGKCITL</sequence>
<name>A0A815BQI2_9BILA</name>
<dbReference type="Proteomes" id="UP000681722">
    <property type="component" value="Unassembled WGS sequence"/>
</dbReference>
<feature type="transmembrane region" description="Helical" evidence="1">
    <location>
        <begin position="6"/>
        <end position="26"/>
    </location>
</feature>
<evidence type="ECO:0000256" key="1">
    <source>
        <dbReference type="SAM" id="Phobius"/>
    </source>
</evidence>
<evidence type="ECO:0000313" key="4">
    <source>
        <dbReference type="Proteomes" id="UP000663829"/>
    </source>
</evidence>
<reference evidence="2" key="1">
    <citation type="submission" date="2021-02" db="EMBL/GenBank/DDBJ databases">
        <authorList>
            <person name="Nowell W R."/>
        </authorList>
    </citation>
    <scope>NUCLEOTIDE SEQUENCE</scope>
</reference>
<dbReference type="OrthoDB" id="2019384at2759"/>
<evidence type="ECO:0000313" key="3">
    <source>
        <dbReference type="EMBL" id="CAF4065577.1"/>
    </source>
</evidence>
<proteinExistence type="predicted"/>
<dbReference type="AlphaFoldDB" id="A0A815BQI2"/>
<dbReference type="Proteomes" id="UP000663829">
    <property type="component" value="Unassembled WGS sequence"/>
</dbReference>
<protein>
    <submittedName>
        <fullName evidence="2">Uncharacterized protein</fullName>
    </submittedName>
</protein>
<evidence type="ECO:0000313" key="2">
    <source>
        <dbReference type="EMBL" id="CAF1274922.1"/>
    </source>
</evidence>
<dbReference type="EMBL" id="CAJNOQ010011357">
    <property type="protein sequence ID" value="CAF1274922.1"/>
    <property type="molecule type" value="Genomic_DNA"/>
</dbReference>
<keyword evidence="1" id="KW-0472">Membrane</keyword>
<gene>
    <name evidence="2" type="ORF">GPM918_LOCUS27269</name>
    <name evidence="3" type="ORF">SRO942_LOCUS27562</name>
</gene>
<comment type="caution">
    <text evidence="2">The sequence shown here is derived from an EMBL/GenBank/DDBJ whole genome shotgun (WGS) entry which is preliminary data.</text>
</comment>
<keyword evidence="1" id="KW-1133">Transmembrane helix</keyword>
<keyword evidence="4" id="KW-1185">Reference proteome</keyword>
<dbReference type="EMBL" id="CAJOBC010025037">
    <property type="protein sequence ID" value="CAF4065577.1"/>
    <property type="molecule type" value="Genomic_DNA"/>
</dbReference>
<keyword evidence="1" id="KW-0812">Transmembrane</keyword>